<gene>
    <name evidence="8" type="ORF">CLUMA_CG009771</name>
</gene>
<proteinExistence type="inferred from homology"/>
<comment type="similarity">
    <text evidence="3">Belongs to the FNIP family.</text>
</comment>
<dbReference type="PANTHER" id="PTHR21634">
    <property type="entry name" value="RE13835P"/>
    <property type="match status" value="1"/>
</dbReference>
<dbReference type="Proteomes" id="UP000183832">
    <property type="component" value="Unassembled WGS sequence"/>
</dbReference>
<dbReference type="Pfam" id="PF14638">
    <property type="entry name" value="FNIP_C"/>
    <property type="match status" value="1"/>
</dbReference>
<keyword evidence="6" id="KW-0458">Lysosome</keyword>
<accession>A0A1J1I9E2</accession>
<feature type="domain" description="UDENN FNIP1/2-type" evidence="7">
    <location>
        <begin position="13"/>
        <end position="1201"/>
    </location>
</feature>
<evidence type="ECO:0000256" key="4">
    <source>
        <dbReference type="ARBA" id="ARBA00022490"/>
    </source>
</evidence>
<dbReference type="EMBL" id="CVRI01000043">
    <property type="protein sequence ID" value="CRK96354.1"/>
    <property type="molecule type" value="Genomic_DNA"/>
</dbReference>
<comment type="subcellular location">
    <subcellularLocation>
        <location evidence="1">Cytoplasm</location>
    </subcellularLocation>
    <subcellularLocation>
        <location evidence="2">Lysosome membrane</location>
    </subcellularLocation>
</comment>
<evidence type="ECO:0000256" key="6">
    <source>
        <dbReference type="ARBA" id="ARBA00023228"/>
    </source>
</evidence>
<evidence type="ECO:0000256" key="5">
    <source>
        <dbReference type="ARBA" id="ARBA00023136"/>
    </source>
</evidence>
<evidence type="ECO:0000256" key="2">
    <source>
        <dbReference type="ARBA" id="ARBA00004656"/>
    </source>
</evidence>
<evidence type="ECO:0000256" key="3">
    <source>
        <dbReference type="ARBA" id="ARBA00007541"/>
    </source>
</evidence>
<dbReference type="PANTHER" id="PTHR21634:SF9">
    <property type="entry name" value="RE13835P"/>
    <property type="match status" value="1"/>
</dbReference>
<dbReference type="STRING" id="568069.A0A1J1I9E2"/>
<dbReference type="InterPro" id="IPR037545">
    <property type="entry name" value="DENN_FNIP1/2"/>
</dbReference>
<dbReference type="PROSITE" id="PS51836">
    <property type="entry name" value="DENN_FNIP12"/>
    <property type="match status" value="1"/>
</dbReference>
<protein>
    <submittedName>
        <fullName evidence="8">CLUMA_CG009771, isoform A</fullName>
    </submittedName>
</protein>
<dbReference type="Pfam" id="PF14636">
    <property type="entry name" value="FNIP_N"/>
    <property type="match status" value="1"/>
</dbReference>
<dbReference type="Pfam" id="PF14637">
    <property type="entry name" value="FNIP_M"/>
    <property type="match status" value="1"/>
</dbReference>
<dbReference type="InterPro" id="IPR026156">
    <property type="entry name" value="FNIP_fam"/>
</dbReference>
<keyword evidence="5" id="KW-0472">Membrane</keyword>
<name>A0A1J1I9E2_9DIPT</name>
<evidence type="ECO:0000313" key="9">
    <source>
        <dbReference type="Proteomes" id="UP000183832"/>
    </source>
</evidence>
<dbReference type="GO" id="GO:0042030">
    <property type="term" value="F:ATPase inhibitor activity"/>
    <property type="evidence" value="ECO:0007669"/>
    <property type="project" value="TreeGrafter"/>
</dbReference>
<keyword evidence="4" id="KW-0963">Cytoplasm</keyword>
<dbReference type="InterPro" id="IPR028084">
    <property type="entry name" value="FNIP_N_dom"/>
</dbReference>
<dbReference type="PRINTS" id="PR02073">
    <property type="entry name" value="FOLLICULNIP1"/>
</dbReference>
<keyword evidence="9" id="KW-1185">Reference proteome</keyword>
<reference evidence="8 9" key="1">
    <citation type="submission" date="2015-04" db="EMBL/GenBank/DDBJ databases">
        <authorList>
            <person name="Syromyatnikov M.Y."/>
            <person name="Popov V.N."/>
        </authorList>
    </citation>
    <scope>NUCLEOTIDE SEQUENCE [LARGE SCALE GENOMIC DNA]</scope>
</reference>
<dbReference type="InterPro" id="IPR028086">
    <property type="entry name" value="FNIP_C_dom"/>
</dbReference>
<dbReference type="GO" id="GO:0051087">
    <property type="term" value="F:protein-folding chaperone binding"/>
    <property type="evidence" value="ECO:0007669"/>
    <property type="project" value="TreeGrafter"/>
</dbReference>
<evidence type="ECO:0000259" key="7">
    <source>
        <dbReference type="PROSITE" id="PS51836"/>
    </source>
</evidence>
<sequence>MSFGLIFENQFPFSKDQVRILLFRECDWRGRRLLFDSSAIEVLTSTQQAQHVALNVNKPSPLKLDKNHVEFCDGKAYKYSRPNPDFKTYGEMMFGSVAIAFRGTSFQVHWLQPPARILCSQVFLAPVQPYSSTSSSSTNTHSSSSNAQVSSNYMSDYISDISSSISETNSLNSFSDSAQNISLRTNPLDVPTTLSLDNDDFRFISQSMGDGSSGYNSSEPYQNRYSSARSSLASIYSDIDNLSRKMSIDSSSDFASCEYGRFNRRIMKNLSTSFENVSTITENLSIIDNNYYTVTGASNFVGVSDGCVSKLRRNSEVVDRRKTNSGDALSSNSSTLHHRTKRPRLAIAVCITMTECMEQEMQCFCAEHMALLESMLYRLRSSIESAYINRQNFVPLMIKTWHNASQWLVDLFSAPRLTSPMWLILSTSVKSPTVLVNTFIQDLMSLINTADTKDSNFFISTLVTAVLTHHLGWVGTVAPLVTSNIRDNLMKTGNVNPVLNKLLQEENFKLSELSKVYPYNALWAQLGELYGAITNPVKLSKTVICGSEASSKTIDKLLNVLTYFIRCCEIRRNSYTKIFDRDEINKTVNQQMNMRQDNQTSNKSNNLIRVRKTNGFARTATKVKDLSTMGREIEDETKTLQLPENISEADAETYRLLLKILKKNVMNDIPKVLAFRDSRFVKQELRIGNKSMDTGIEMTAKDKQFLSKYQKNLMGDHIKFTVTRPDGDGTVELIDLDDDSDFNNQLDNFVNLSDLITANSLGGTQSVMKLFWGKESHKESLNLEQVKHLERMTAKHQQMQEEANEKLKTIPETDDGKNGVVFVIGDSDKLVGLKMSPSMQTIKNFNDDGLENETSDTGTIKKTCKHHKKHLGVKFKFEKYPQIATSYMKRKNLEFRDYEVLEKGLKLNNGPSTSTTLRSDFPSTATLQSFDETDSEDECENCRNGNEVHYLQTPSNATDLEFSCDQMTDNNLLPLNSRNLNELNTTAHFQSLQTLDEDSELKSADDSTKLIEIPMLESVRTPSVKDEIVKPGFSTSLFTATSDHYIADMVLQEFSQGITSPPSKWELQLKHDLTVSSHCAVLEHSQAENIAIVANIDKWDVRLVSSNNNLLPSNNTANGIVGMSQLIATMLETVQALYNSGASEFQCLSFIESKLREIYLHSETLATFLLDTEFCSLNTLTTALNLSVNDIPLLMSVASIHSPMIAKKYGITFR</sequence>
<dbReference type="InterPro" id="IPR028085">
    <property type="entry name" value="FNIP_mid_dom"/>
</dbReference>
<dbReference type="GO" id="GO:0005765">
    <property type="term" value="C:lysosomal membrane"/>
    <property type="evidence" value="ECO:0007669"/>
    <property type="project" value="UniProtKB-SubCell"/>
</dbReference>
<dbReference type="OrthoDB" id="10051712at2759"/>
<evidence type="ECO:0000256" key="1">
    <source>
        <dbReference type="ARBA" id="ARBA00004496"/>
    </source>
</evidence>
<evidence type="ECO:0000313" key="8">
    <source>
        <dbReference type="EMBL" id="CRK96354.1"/>
    </source>
</evidence>
<organism evidence="8 9">
    <name type="scientific">Clunio marinus</name>
    <dbReference type="NCBI Taxonomy" id="568069"/>
    <lineage>
        <taxon>Eukaryota</taxon>
        <taxon>Metazoa</taxon>
        <taxon>Ecdysozoa</taxon>
        <taxon>Arthropoda</taxon>
        <taxon>Hexapoda</taxon>
        <taxon>Insecta</taxon>
        <taxon>Pterygota</taxon>
        <taxon>Neoptera</taxon>
        <taxon>Endopterygota</taxon>
        <taxon>Diptera</taxon>
        <taxon>Nematocera</taxon>
        <taxon>Chironomoidea</taxon>
        <taxon>Chironomidae</taxon>
        <taxon>Clunio</taxon>
    </lineage>
</organism>
<dbReference type="AlphaFoldDB" id="A0A1J1I9E2"/>